<evidence type="ECO:0000313" key="1">
    <source>
        <dbReference type="EMBL" id="KAL3308759.1"/>
    </source>
</evidence>
<dbReference type="Proteomes" id="UP001626550">
    <property type="component" value="Unassembled WGS sequence"/>
</dbReference>
<reference evidence="1 2" key="1">
    <citation type="submission" date="2024-11" db="EMBL/GenBank/DDBJ databases">
        <title>Adaptive evolution of stress response genes in parasites aligns with host niche diversity.</title>
        <authorList>
            <person name="Hahn C."/>
            <person name="Resl P."/>
        </authorList>
    </citation>
    <scope>NUCLEOTIDE SEQUENCE [LARGE SCALE GENOMIC DNA]</scope>
    <source>
        <strain evidence="1">EGGRZ-B1_66</strain>
        <tissue evidence="1">Body</tissue>
    </source>
</reference>
<dbReference type="EMBL" id="JBJKFK010004729">
    <property type="protein sequence ID" value="KAL3308759.1"/>
    <property type="molecule type" value="Genomic_DNA"/>
</dbReference>
<comment type="caution">
    <text evidence="1">The sequence shown here is derived from an EMBL/GenBank/DDBJ whole genome shotgun (WGS) entry which is preliminary data.</text>
</comment>
<proteinExistence type="predicted"/>
<organism evidence="1 2">
    <name type="scientific">Cichlidogyrus casuarinus</name>
    <dbReference type="NCBI Taxonomy" id="1844966"/>
    <lineage>
        <taxon>Eukaryota</taxon>
        <taxon>Metazoa</taxon>
        <taxon>Spiralia</taxon>
        <taxon>Lophotrochozoa</taxon>
        <taxon>Platyhelminthes</taxon>
        <taxon>Monogenea</taxon>
        <taxon>Monopisthocotylea</taxon>
        <taxon>Dactylogyridea</taxon>
        <taxon>Ancyrocephalidae</taxon>
        <taxon>Cichlidogyrus</taxon>
    </lineage>
</organism>
<protein>
    <submittedName>
        <fullName evidence="1">Uncharacterized protein</fullName>
    </submittedName>
</protein>
<keyword evidence="2" id="KW-1185">Reference proteome</keyword>
<gene>
    <name evidence="1" type="ORF">Ciccas_012705</name>
</gene>
<dbReference type="AlphaFoldDB" id="A0ABD2PMN0"/>
<accession>A0ABD2PMN0</accession>
<sequence length="77" mass="9139">MTLDFGAMYKVNKIIFYVHDNPVALSEICHRIISFVSDFFNNNFDIFVSTERNMCRNRENFVESIAIARRVHHDQLK</sequence>
<name>A0ABD2PMN0_9PLAT</name>
<evidence type="ECO:0000313" key="2">
    <source>
        <dbReference type="Proteomes" id="UP001626550"/>
    </source>
</evidence>